<comment type="subcellular location">
    <subcellularLocation>
        <location evidence="1">Cell envelope</location>
    </subcellularLocation>
</comment>
<evidence type="ECO:0000259" key="4">
    <source>
        <dbReference type="Pfam" id="PF07940"/>
    </source>
</evidence>
<evidence type="ECO:0008006" key="8">
    <source>
        <dbReference type="Google" id="ProtNLM"/>
    </source>
</evidence>
<protein>
    <recommendedName>
        <fullName evidence="8">Protein kinase domain-containing protein</fullName>
    </recommendedName>
</protein>
<feature type="region of interest" description="Disordered" evidence="2">
    <location>
        <begin position="1416"/>
        <end position="1438"/>
    </location>
</feature>
<dbReference type="Pfam" id="PF17667">
    <property type="entry name" value="Pkinase_fungal"/>
    <property type="match status" value="1"/>
</dbReference>
<dbReference type="GO" id="GO:0016829">
    <property type="term" value="F:lyase activity"/>
    <property type="evidence" value="ECO:0007669"/>
    <property type="project" value="InterPro"/>
</dbReference>
<keyword evidence="3" id="KW-0472">Membrane</keyword>
<sequence length="1489" mass="164567">MSGSYDHLNSSSHNMYGQGNGSGYITPATRSKRRTSNWIKFGIPVLLLVIAGAVVGAVVATRSKKSSDAATSSTGGSSLDPAASVAPSAAASAKDAIGIFPTATNSLYMVPIYPSATNAAAFSSPTFLSAANSKASWPEDPFKPSNPDVLTVRTDRPRLIAPAYKWDALPGLIAKDPYMKAWNDMILKNASDYRAAPPVVYFKDGDSGILDNAREIKQRIKAFAYVYRMTKDTAWVDRTWEELQNAAGNGATKFGPDDDRWNAGHFLDTAELSAAFGIAYDWLYDMWSADQKTTIRDALIKYGLQPGVTQVTTPAGWWRSTDPSNTINGNWNCVCNSGLTLGSLAILGDDTTGVARQLLQTTVDNAKQACAQAVSTDGTWAETANYWYFGTTGHAEMSASLLSATGSHYGLLDVNKDFSKTGDFHMYVFGPTSLFNFGDHGPNKYSTTANAMMFYSTFYNQPQYSLFQRDQVDAAEPWSMFWYNPTVAGAYWTGKPLDHFFDNGVDQWGSMRSTWTDINALYVAIKSGQNLHHQTHNDLDAGDFVLDAMGTRWAGELGSGDYNSPNYFNDGDKQGADRWKYYRKMTEGQNTIMINQANQNLLAQPTIKFDSSKTVQGPTTVFQVEKDSTAFFTTDMTSAYFDASSVKRGVRLLNGRKQVLLQDEVTTDKTIQWRMHTNATVAIDNGGTSATLTIDDKTMKVQMLNAPSGAAFTKSDAKRLDSDVKPPVPDQENPGVTVLIISLPAGTYSLQVLFNPQWSGKTRPLPAQTSLPLLTDQSQLLELDPTQILPQTLPTIPKTGMHGSVTTAELNAARKLDEQYCRQHFENHVTFSTLPAILEKLGGTAFCDRFNHLKQTASKVLPGKRGLKQKVMAAFVAESTNNRGSPKVLLDPKLYIENTYWLSALAKTALPATQVEVMEFIPSQGDFMPHQQGYVKRRKYDAALRPFHAQSTTIFNVLVNIEYTGIDAPSYATNPLIGASEQISKYQQAITNAADLLTMQSTRFYIPTLSFHGRGRKAKLFVSILNQDRLEFTVVEDCFGSQLSTVSALLALFQRASLYELGFSPLFTYSFTTPRPEFSLGDAMPHVIHLPEFPEIDLTGRRLSQLRTRPFGRSTLVLEGVHSDPTKIWVIKLTFIVDNHAWREKIVLDALCSDSNSPHYVPKLVAWFTAVGSHYPTCNHGSQSLKTSRERPAAGTLSLPPLIPRHLEAMAFESPRDTRKLIELETSELIDIAIEIFLALLDTFKRHIIHRDVSSGNLLAVAQRILVIDWETGRIFESEPLQSGTEVTGTLDTMAVLALKKTLNPLPHDDVESAAYVLLKALTQGFQRHNPLCPPEWQECLAKYRWDNGDSQPFDLIASRLNLWDRNDFSTLGDTKTYFKKAGDHLAVKFIDAIFSMPLPVHRWNAGLDEMAATAATWPRHSRPQSRRRAAPWPRHGRNDCHAPLQLAASLPVATQMTNGKRILASAVWLPGNVPVPLVSLFVCMPVPA</sequence>
<dbReference type="SUPFAM" id="SSF48230">
    <property type="entry name" value="Chondroitin AC/alginate lyase"/>
    <property type="match status" value="1"/>
</dbReference>
<dbReference type="Proteomes" id="UP000636479">
    <property type="component" value="Unassembled WGS sequence"/>
</dbReference>
<evidence type="ECO:0000259" key="5">
    <source>
        <dbReference type="Pfam" id="PF17667"/>
    </source>
</evidence>
<gene>
    <name evidence="6" type="ORF">MIND_00833500</name>
</gene>
<dbReference type="GeneID" id="59347519"/>
<feature type="compositionally biased region" description="Basic residues" evidence="2">
    <location>
        <begin position="1420"/>
        <end position="1430"/>
    </location>
</feature>
<evidence type="ECO:0000256" key="2">
    <source>
        <dbReference type="SAM" id="MobiDB-lite"/>
    </source>
</evidence>
<evidence type="ECO:0000313" key="6">
    <source>
        <dbReference type="EMBL" id="KAF7298857.1"/>
    </source>
</evidence>
<feature type="domain" description="Fungal-type protein kinase" evidence="5">
    <location>
        <begin position="1233"/>
        <end position="1319"/>
    </location>
</feature>
<evidence type="ECO:0000256" key="1">
    <source>
        <dbReference type="ARBA" id="ARBA00004196"/>
    </source>
</evidence>
<dbReference type="SUPFAM" id="SSF56112">
    <property type="entry name" value="Protein kinase-like (PK-like)"/>
    <property type="match status" value="1"/>
</dbReference>
<organism evidence="6 7">
    <name type="scientific">Mycena indigotica</name>
    <dbReference type="NCBI Taxonomy" id="2126181"/>
    <lineage>
        <taxon>Eukaryota</taxon>
        <taxon>Fungi</taxon>
        <taxon>Dikarya</taxon>
        <taxon>Basidiomycota</taxon>
        <taxon>Agaricomycotina</taxon>
        <taxon>Agaricomycetes</taxon>
        <taxon>Agaricomycetidae</taxon>
        <taxon>Agaricales</taxon>
        <taxon>Marasmiineae</taxon>
        <taxon>Mycenaceae</taxon>
        <taxon>Mycena</taxon>
    </lineage>
</organism>
<evidence type="ECO:0000313" key="7">
    <source>
        <dbReference type="Proteomes" id="UP000636479"/>
    </source>
</evidence>
<dbReference type="Gene3D" id="2.70.98.70">
    <property type="match status" value="1"/>
</dbReference>
<dbReference type="InterPro" id="IPR008929">
    <property type="entry name" value="Chondroitin_lyas"/>
</dbReference>
<keyword evidence="3" id="KW-1133">Transmembrane helix</keyword>
<accession>A0A8H6SIA3</accession>
<keyword evidence="3" id="KW-0812">Transmembrane</keyword>
<dbReference type="PANTHER" id="PTHR38045:SF1">
    <property type="entry name" value="HEPARINASE II_III-LIKE PROTEIN"/>
    <property type="match status" value="1"/>
</dbReference>
<dbReference type="InterPro" id="IPR012480">
    <property type="entry name" value="Hepar_II_III_C"/>
</dbReference>
<reference evidence="6" key="1">
    <citation type="submission" date="2020-05" db="EMBL/GenBank/DDBJ databases">
        <title>Mycena genomes resolve the evolution of fungal bioluminescence.</title>
        <authorList>
            <person name="Tsai I.J."/>
        </authorList>
    </citation>
    <scope>NUCLEOTIDE SEQUENCE</scope>
    <source>
        <strain evidence="6">171206Taipei</strain>
    </source>
</reference>
<dbReference type="Gene3D" id="1.50.10.100">
    <property type="entry name" value="Chondroitin AC/alginate lyase"/>
    <property type="match status" value="1"/>
</dbReference>
<name>A0A8H6SIA3_9AGAR</name>
<dbReference type="Gene3D" id="1.10.510.10">
    <property type="entry name" value="Transferase(Phosphotransferase) domain 1"/>
    <property type="match status" value="1"/>
</dbReference>
<dbReference type="EMBL" id="JACAZF010000007">
    <property type="protein sequence ID" value="KAF7298857.1"/>
    <property type="molecule type" value="Genomic_DNA"/>
</dbReference>
<proteinExistence type="predicted"/>
<comment type="caution">
    <text evidence="6">The sequence shown here is derived from an EMBL/GenBank/DDBJ whole genome shotgun (WGS) entry which is preliminary data.</text>
</comment>
<feature type="domain" description="Heparinase II/III-like C-terminal" evidence="4">
    <location>
        <begin position="519"/>
        <end position="709"/>
    </location>
</feature>
<dbReference type="InterPro" id="IPR040976">
    <property type="entry name" value="Pkinase_fungal"/>
</dbReference>
<feature type="transmembrane region" description="Helical" evidence="3">
    <location>
        <begin position="38"/>
        <end position="60"/>
    </location>
</feature>
<dbReference type="PANTHER" id="PTHR38045">
    <property type="entry name" value="CHROMOSOME 1, WHOLE GENOME SHOTGUN SEQUENCE"/>
    <property type="match status" value="1"/>
</dbReference>
<dbReference type="RefSeq" id="XP_037218245.1">
    <property type="nucleotide sequence ID" value="XM_037365003.1"/>
</dbReference>
<keyword evidence="7" id="KW-1185">Reference proteome</keyword>
<dbReference type="Pfam" id="PF07940">
    <property type="entry name" value="Hepar_II_III_C"/>
    <property type="match status" value="1"/>
</dbReference>
<dbReference type="OrthoDB" id="3476529at2759"/>
<evidence type="ECO:0000256" key="3">
    <source>
        <dbReference type="SAM" id="Phobius"/>
    </source>
</evidence>
<dbReference type="InterPro" id="IPR011009">
    <property type="entry name" value="Kinase-like_dom_sf"/>
</dbReference>